<name>A0AAJ6BNN5_9SPHN</name>
<protein>
    <submittedName>
        <fullName evidence="1">Uncharacterized protein</fullName>
    </submittedName>
</protein>
<proteinExistence type="predicted"/>
<evidence type="ECO:0000313" key="1">
    <source>
        <dbReference type="EMBL" id="WEK45550.1"/>
    </source>
</evidence>
<dbReference type="KEGG" id="acob:P0Y56_10955"/>
<reference evidence="1" key="1">
    <citation type="submission" date="2023-03" db="EMBL/GenBank/DDBJ databases">
        <title>Andean soil-derived lignocellulolytic bacterial consortium as a source of novel taxa and putative plastic-active enzymes.</title>
        <authorList>
            <person name="Diaz-Garcia L."/>
            <person name="Chuvochina M."/>
            <person name="Feuerriegel G."/>
            <person name="Bunk B."/>
            <person name="Sproer C."/>
            <person name="Streit W.R."/>
            <person name="Rodriguez L.M."/>
            <person name="Overmann J."/>
            <person name="Jimenez D.J."/>
        </authorList>
    </citation>
    <scope>NUCLEOTIDE SEQUENCE</scope>
    <source>
        <strain evidence="1">MAG 26</strain>
    </source>
</reference>
<organism evidence="1 2">
    <name type="scientific">Candidatus Andeanibacterium colombiense</name>
    <dbReference type="NCBI Taxonomy" id="3121345"/>
    <lineage>
        <taxon>Bacteria</taxon>
        <taxon>Pseudomonadati</taxon>
        <taxon>Pseudomonadota</taxon>
        <taxon>Alphaproteobacteria</taxon>
        <taxon>Sphingomonadales</taxon>
        <taxon>Sphingomonadaceae</taxon>
        <taxon>Candidatus Andeanibacterium</taxon>
    </lineage>
</organism>
<gene>
    <name evidence="1" type="ORF">P0Y56_10955</name>
</gene>
<dbReference type="EMBL" id="CP119316">
    <property type="protein sequence ID" value="WEK45550.1"/>
    <property type="molecule type" value="Genomic_DNA"/>
</dbReference>
<accession>A0AAJ6BNN5</accession>
<evidence type="ECO:0000313" key="2">
    <source>
        <dbReference type="Proteomes" id="UP001218362"/>
    </source>
</evidence>
<sequence length="106" mass="11023">MYETNIVQSDTGISAREAAKDAEGLRPLSWDELVARLGAARDFRRVTGGRLLAGGASFNLASARHLAGLGDGKPGINPFALANGKIVGGMDFPTAGDDIPGDRGRE</sequence>
<dbReference type="Proteomes" id="UP001218362">
    <property type="component" value="Chromosome"/>
</dbReference>
<dbReference type="AlphaFoldDB" id="A0AAJ6BNN5"/>